<feature type="domain" description="ABC transporter" evidence="10">
    <location>
        <begin position="6"/>
        <end position="255"/>
    </location>
</feature>
<keyword evidence="9" id="KW-0472">Membrane</keyword>
<proteinExistence type="inferred from homology"/>
<evidence type="ECO:0000256" key="8">
    <source>
        <dbReference type="ARBA" id="ARBA00022967"/>
    </source>
</evidence>
<gene>
    <name evidence="11" type="ORF">M8523_18405</name>
</gene>
<dbReference type="Proteomes" id="UP001165667">
    <property type="component" value="Unassembled WGS sequence"/>
</dbReference>
<dbReference type="CDD" id="cd03257">
    <property type="entry name" value="ABC_NikE_OppD_transporters"/>
    <property type="match status" value="1"/>
</dbReference>
<dbReference type="GO" id="GO:0005524">
    <property type="term" value="F:ATP binding"/>
    <property type="evidence" value="ECO:0007669"/>
    <property type="project" value="UniProtKB-KW"/>
</dbReference>
<dbReference type="PROSITE" id="PS50893">
    <property type="entry name" value="ABC_TRANSPORTER_2"/>
    <property type="match status" value="1"/>
</dbReference>
<evidence type="ECO:0000313" key="11">
    <source>
        <dbReference type="EMBL" id="MCW6509995.1"/>
    </source>
</evidence>
<dbReference type="GO" id="GO:0005886">
    <property type="term" value="C:plasma membrane"/>
    <property type="evidence" value="ECO:0007669"/>
    <property type="project" value="UniProtKB-SubCell"/>
</dbReference>
<keyword evidence="7 11" id="KW-0067">ATP-binding</keyword>
<dbReference type="Pfam" id="PF08352">
    <property type="entry name" value="oligo_HPY"/>
    <property type="match status" value="1"/>
</dbReference>
<dbReference type="SMART" id="SM00382">
    <property type="entry name" value="AAA"/>
    <property type="match status" value="1"/>
</dbReference>
<dbReference type="InterPro" id="IPR027417">
    <property type="entry name" value="P-loop_NTPase"/>
</dbReference>
<dbReference type="AlphaFoldDB" id="A0AA42CP26"/>
<sequence length="292" mass="31704">MSAALLSIEHLSAISEREGGASILRDVSLSVAPGEVHGLVGESGAGKSTVARAILGMLPRAVRVTSGAIILSGTELLTLEPKRRRSLLGAHVALIPQDPLSALNPSRRIEAQLTDGLRMWKGCSAAEARRRALALLDEVQMREPERVMRLYPHELSGGMRQRVLIAAAFALEPRLVIADEPTTALDVTVQKQILRLIRDMQLRHDTGALFVTHDLGVVAQICDRVTLLFGGRIMEQGPTADLLLRPQHPYTRALVAASPRYDRPEDGLAPVPEAVMARCRQEIAAFDRGLHG</sequence>
<comment type="caution">
    <text evidence="11">The sequence shown here is derived from an EMBL/GenBank/DDBJ whole genome shotgun (WGS) entry which is preliminary data.</text>
</comment>
<keyword evidence="12" id="KW-1185">Reference proteome</keyword>
<keyword evidence="5" id="KW-0997">Cell inner membrane</keyword>
<protein>
    <submittedName>
        <fullName evidence="11">ABC transporter ATP-binding protein</fullName>
    </submittedName>
</protein>
<dbReference type="SUPFAM" id="SSF52540">
    <property type="entry name" value="P-loop containing nucleoside triphosphate hydrolases"/>
    <property type="match status" value="1"/>
</dbReference>
<organism evidence="11 12">
    <name type="scientific">Lichenifustis flavocetrariae</name>
    <dbReference type="NCBI Taxonomy" id="2949735"/>
    <lineage>
        <taxon>Bacteria</taxon>
        <taxon>Pseudomonadati</taxon>
        <taxon>Pseudomonadota</taxon>
        <taxon>Alphaproteobacteria</taxon>
        <taxon>Hyphomicrobiales</taxon>
        <taxon>Lichenihabitantaceae</taxon>
        <taxon>Lichenifustis</taxon>
    </lineage>
</organism>
<accession>A0AA42CP26</accession>
<dbReference type="InterPro" id="IPR050388">
    <property type="entry name" value="ABC_Ni/Peptide_Import"/>
</dbReference>
<evidence type="ECO:0000256" key="5">
    <source>
        <dbReference type="ARBA" id="ARBA00022519"/>
    </source>
</evidence>
<dbReference type="GO" id="GO:0015833">
    <property type="term" value="P:peptide transport"/>
    <property type="evidence" value="ECO:0007669"/>
    <property type="project" value="InterPro"/>
</dbReference>
<keyword evidence="3" id="KW-0813">Transport</keyword>
<dbReference type="PANTHER" id="PTHR43297">
    <property type="entry name" value="OLIGOPEPTIDE TRANSPORT ATP-BINDING PROTEIN APPD"/>
    <property type="match status" value="1"/>
</dbReference>
<evidence type="ECO:0000259" key="10">
    <source>
        <dbReference type="PROSITE" id="PS50893"/>
    </source>
</evidence>
<name>A0AA42CP26_9HYPH</name>
<keyword evidence="6" id="KW-0547">Nucleotide-binding</keyword>
<evidence type="ECO:0000256" key="1">
    <source>
        <dbReference type="ARBA" id="ARBA00004417"/>
    </source>
</evidence>
<comment type="subcellular location">
    <subcellularLocation>
        <location evidence="1">Cell inner membrane</location>
        <topology evidence="1">Peripheral membrane protein</topology>
    </subcellularLocation>
</comment>
<evidence type="ECO:0000256" key="3">
    <source>
        <dbReference type="ARBA" id="ARBA00022448"/>
    </source>
</evidence>
<dbReference type="RefSeq" id="WP_282586363.1">
    <property type="nucleotide sequence ID" value="NZ_JAMOIM010000012.1"/>
</dbReference>
<dbReference type="Gene3D" id="3.40.50.300">
    <property type="entry name" value="P-loop containing nucleotide triphosphate hydrolases"/>
    <property type="match status" value="1"/>
</dbReference>
<dbReference type="InterPro" id="IPR017871">
    <property type="entry name" value="ABC_transporter-like_CS"/>
</dbReference>
<evidence type="ECO:0000313" key="12">
    <source>
        <dbReference type="Proteomes" id="UP001165667"/>
    </source>
</evidence>
<evidence type="ECO:0000256" key="9">
    <source>
        <dbReference type="ARBA" id="ARBA00023136"/>
    </source>
</evidence>
<dbReference type="InterPro" id="IPR003593">
    <property type="entry name" value="AAA+_ATPase"/>
</dbReference>
<keyword evidence="8" id="KW-1278">Translocase</keyword>
<reference evidence="11" key="1">
    <citation type="submission" date="2022-05" db="EMBL/GenBank/DDBJ databases">
        <authorList>
            <person name="Pankratov T."/>
        </authorList>
    </citation>
    <scope>NUCLEOTIDE SEQUENCE</scope>
    <source>
        <strain evidence="11">BP6-180914</strain>
    </source>
</reference>
<dbReference type="PROSITE" id="PS00211">
    <property type="entry name" value="ABC_TRANSPORTER_1"/>
    <property type="match status" value="1"/>
</dbReference>
<evidence type="ECO:0000256" key="6">
    <source>
        <dbReference type="ARBA" id="ARBA00022741"/>
    </source>
</evidence>
<dbReference type="InterPro" id="IPR013563">
    <property type="entry name" value="Oligopep_ABC_C"/>
</dbReference>
<dbReference type="PANTHER" id="PTHR43297:SF14">
    <property type="entry name" value="ATPASE AAA-TYPE CORE DOMAIN-CONTAINING PROTEIN"/>
    <property type="match status" value="1"/>
</dbReference>
<dbReference type="GO" id="GO:0016887">
    <property type="term" value="F:ATP hydrolysis activity"/>
    <property type="evidence" value="ECO:0007669"/>
    <property type="project" value="InterPro"/>
</dbReference>
<evidence type="ECO:0000256" key="7">
    <source>
        <dbReference type="ARBA" id="ARBA00022840"/>
    </source>
</evidence>
<dbReference type="EMBL" id="JAMOIM010000012">
    <property type="protein sequence ID" value="MCW6509995.1"/>
    <property type="molecule type" value="Genomic_DNA"/>
</dbReference>
<evidence type="ECO:0000256" key="4">
    <source>
        <dbReference type="ARBA" id="ARBA00022475"/>
    </source>
</evidence>
<evidence type="ECO:0000256" key="2">
    <source>
        <dbReference type="ARBA" id="ARBA00005417"/>
    </source>
</evidence>
<keyword evidence="4" id="KW-1003">Cell membrane</keyword>
<comment type="similarity">
    <text evidence="2">Belongs to the ABC transporter superfamily.</text>
</comment>
<dbReference type="Pfam" id="PF00005">
    <property type="entry name" value="ABC_tran"/>
    <property type="match status" value="1"/>
</dbReference>
<dbReference type="InterPro" id="IPR003439">
    <property type="entry name" value="ABC_transporter-like_ATP-bd"/>
</dbReference>